<name>A0AAN7PZU5_9COLE</name>
<evidence type="ECO:0000256" key="4">
    <source>
        <dbReference type="ARBA" id="ARBA00022729"/>
    </source>
</evidence>
<evidence type="ECO:0000256" key="10">
    <source>
        <dbReference type="SAM" id="SignalP"/>
    </source>
</evidence>
<feature type="signal peptide" evidence="10">
    <location>
        <begin position="1"/>
        <end position="24"/>
    </location>
</feature>
<evidence type="ECO:0000256" key="6">
    <source>
        <dbReference type="ARBA" id="ARBA00023136"/>
    </source>
</evidence>
<evidence type="ECO:0000256" key="7">
    <source>
        <dbReference type="ARBA" id="ARBA00023180"/>
    </source>
</evidence>
<evidence type="ECO:0000256" key="5">
    <source>
        <dbReference type="ARBA" id="ARBA00022989"/>
    </source>
</evidence>
<evidence type="ECO:0000256" key="1">
    <source>
        <dbReference type="ARBA" id="ARBA00004589"/>
    </source>
</evidence>
<dbReference type="GO" id="GO:0098552">
    <property type="term" value="C:side of membrane"/>
    <property type="evidence" value="ECO:0007669"/>
    <property type="project" value="UniProtKB-KW"/>
</dbReference>
<dbReference type="GO" id="GO:0030431">
    <property type="term" value="P:sleep"/>
    <property type="evidence" value="ECO:0007669"/>
    <property type="project" value="InterPro"/>
</dbReference>
<keyword evidence="7" id="KW-0325">Glycoprotein</keyword>
<dbReference type="SUPFAM" id="SSF57302">
    <property type="entry name" value="Snake toxin-like"/>
    <property type="match status" value="1"/>
</dbReference>
<feature type="chain" id="PRO_5042996459" description="Protein sleepless" evidence="10">
    <location>
        <begin position="25"/>
        <end position="129"/>
    </location>
</feature>
<keyword evidence="12" id="KW-1185">Reference proteome</keyword>
<dbReference type="InterPro" id="IPR050975">
    <property type="entry name" value="Sleep_regulator"/>
</dbReference>
<evidence type="ECO:0000256" key="8">
    <source>
        <dbReference type="ARBA" id="ARBA00023288"/>
    </source>
</evidence>
<organism evidence="11 12">
    <name type="scientific">Aquatica leii</name>
    <dbReference type="NCBI Taxonomy" id="1421715"/>
    <lineage>
        <taxon>Eukaryota</taxon>
        <taxon>Metazoa</taxon>
        <taxon>Ecdysozoa</taxon>
        <taxon>Arthropoda</taxon>
        <taxon>Hexapoda</taxon>
        <taxon>Insecta</taxon>
        <taxon>Pterygota</taxon>
        <taxon>Neoptera</taxon>
        <taxon>Endopterygota</taxon>
        <taxon>Coleoptera</taxon>
        <taxon>Polyphaga</taxon>
        <taxon>Elateriformia</taxon>
        <taxon>Elateroidea</taxon>
        <taxon>Lampyridae</taxon>
        <taxon>Luciolinae</taxon>
        <taxon>Aquatica</taxon>
    </lineage>
</organism>
<keyword evidence="8" id="KW-0449">Lipoprotein</keyword>
<comment type="subcellular location">
    <subcellularLocation>
        <location evidence="1">Membrane</location>
        <topology evidence="1">Lipid-anchor</topology>
        <topology evidence="1">GPI-anchor</topology>
    </subcellularLocation>
</comment>
<keyword evidence="3 9" id="KW-0812">Transmembrane</keyword>
<evidence type="ECO:0000313" key="12">
    <source>
        <dbReference type="Proteomes" id="UP001353858"/>
    </source>
</evidence>
<evidence type="ECO:0008006" key="13">
    <source>
        <dbReference type="Google" id="ProtNLM"/>
    </source>
</evidence>
<dbReference type="PANTHER" id="PTHR33562">
    <property type="entry name" value="ATILLA, ISOFORM B-RELATED-RELATED"/>
    <property type="match status" value="1"/>
</dbReference>
<keyword evidence="6 9" id="KW-0472">Membrane</keyword>
<dbReference type="AlphaFoldDB" id="A0AAN7PZU5"/>
<dbReference type="Proteomes" id="UP001353858">
    <property type="component" value="Unassembled WGS sequence"/>
</dbReference>
<dbReference type="InterPro" id="IPR045860">
    <property type="entry name" value="Snake_toxin-like_sf"/>
</dbReference>
<feature type="transmembrane region" description="Helical" evidence="9">
    <location>
        <begin position="105"/>
        <end position="124"/>
    </location>
</feature>
<dbReference type="EMBL" id="JARPUR010000006">
    <property type="protein sequence ID" value="KAK4874025.1"/>
    <property type="molecule type" value="Genomic_DNA"/>
</dbReference>
<keyword evidence="4 10" id="KW-0732">Signal</keyword>
<dbReference type="Pfam" id="PF17064">
    <property type="entry name" value="QVR"/>
    <property type="match status" value="1"/>
</dbReference>
<dbReference type="GO" id="GO:0032222">
    <property type="term" value="P:regulation of synaptic transmission, cholinergic"/>
    <property type="evidence" value="ECO:0007669"/>
    <property type="project" value="InterPro"/>
</dbReference>
<evidence type="ECO:0000256" key="9">
    <source>
        <dbReference type="SAM" id="Phobius"/>
    </source>
</evidence>
<gene>
    <name evidence="11" type="ORF">RN001_013385</name>
</gene>
<dbReference type="InterPro" id="IPR031424">
    <property type="entry name" value="QVR-like"/>
</dbReference>
<dbReference type="PANTHER" id="PTHR33562:SF2">
    <property type="entry name" value="PROTEIN QUIVER"/>
    <property type="match status" value="1"/>
</dbReference>
<reference evidence="12" key="1">
    <citation type="submission" date="2023-01" db="EMBL/GenBank/DDBJ databases">
        <title>Key to firefly adult light organ development and bioluminescence: homeobox transcription factors regulate luciferase expression and transportation to peroxisome.</title>
        <authorList>
            <person name="Fu X."/>
        </authorList>
    </citation>
    <scope>NUCLEOTIDE SEQUENCE [LARGE SCALE GENOMIC DNA]</scope>
</reference>
<evidence type="ECO:0000256" key="3">
    <source>
        <dbReference type="ARBA" id="ARBA00022692"/>
    </source>
</evidence>
<keyword evidence="2" id="KW-0336">GPI-anchor</keyword>
<sequence length="129" mass="14310">MASRYYQRLLVVLLVLISIQLSSSIKCFSCTSNTEPGCSDLFNNITIPASYCDLSTSVCVKQVLPALGSIRESTFRGCVSEEYCKLFSTKSKHCSSCKEDYCNSAVTSIPSISLLALPISYYFFSMFKE</sequence>
<keyword evidence="5 9" id="KW-1133">Transmembrane helix</keyword>
<comment type="caution">
    <text evidence="11">The sequence shown here is derived from an EMBL/GenBank/DDBJ whole genome shotgun (WGS) entry which is preliminary data.</text>
</comment>
<proteinExistence type="predicted"/>
<protein>
    <recommendedName>
        <fullName evidence="13">Protein sleepless</fullName>
    </recommendedName>
</protein>
<evidence type="ECO:0000256" key="2">
    <source>
        <dbReference type="ARBA" id="ARBA00022622"/>
    </source>
</evidence>
<accession>A0AAN7PZU5</accession>
<evidence type="ECO:0000313" key="11">
    <source>
        <dbReference type="EMBL" id="KAK4874025.1"/>
    </source>
</evidence>